<reference evidence="1" key="1">
    <citation type="submission" date="2023-06" db="EMBL/GenBank/DDBJ databases">
        <authorList>
            <consortium name="Lawrence Berkeley National Laboratory"/>
            <person name="Ahrendt S."/>
            <person name="Sahu N."/>
            <person name="Indic B."/>
            <person name="Wong-Bajracharya J."/>
            <person name="Merenyi Z."/>
            <person name="Ke H.-M."/>
            <person name="Monk M."/>
            <person name="Kocsube S."/>
            <person name="Drula E."/>
            <person name="Lipzen A."/>
            <person name="Balint B."/>
            <person name="Henrissat B."/>
            <person name="Andreopoulos B."/>
            <person name="Martin F.M."/>
            <person name="Harder C.B."/>
            <person name="Rigling D."/>
            <person name="Ford K.L."/>
            <person name="Foster G.D."/>
            <person name="Pangilinan J."/>
            <person name="Papanicolaou A."/>
            <person name="Barry K."/>
            <person name="LaButti K."/>
            <person name="Viragh M."/>
            <person name="Koriabine M."/>
            <person name="Yan M."/>
            <person name="Riley R."/>
            <person name="Champramary S."/>
            <person name="Plett K.L."/>
            <person name="Tsai I.J."/>
            <person name="Slot J."/>
            <person name="Sipos G."/>
            <person name="Plett J."/>
            <person name="Nagy L.G."/>
            <person name="Grigoriev I.V."/>
        </authorList>
    </citation>
    <scope>NUCLEOTIDE SEQUENCE</scope>
    <source>
        <strain evidence="1">HWK02</strain>
    </source>
</reference>
<comment type="caution">
    <text evidence="1">The sequence shown here is derived from an EMBL/GenBank/DDBJ whole genome shotgun (WGS) entry which is preliminary data.</text>
</comment>
<gene>
    <name evidence="1" type="ORF">EDD18DRAFT_1107344</name>
</gene>
<keyword evidence="2" id="KW-1185">Reference proteome</keyword>
<protein>
    <submittedName>
        <fullName evidence="1">Uncharacterized protein</fullName>
    </submittedName>
</protein>
<dbReference type="EMBL" id="JAUEPU010000021">
    <property type="protein sequence ID" value="KAK0494312.1"/>
    <property type="molecule type" value="Genomic_DNA"/>
</dbReference>
<organism evidence="1 2">
    <name type="scientific">Armillaria luteobubalina</name>
    <dbReference type="NCBI Taxonomy" id="153913"/>
    <lineage>
        <taxon>Eukaryota</taxon>
        <taxon>Fungi</taxon>
        <taxon>Dikarya</taxon>
        <taxon>Basidiomycota</taxon>
        <taxon>Agaricomycotina</taxon>
        <taxon>Agaricomycetes</taxon>
        <taxon>Agaricomycetidae</taxon>
        <taxon>Agaricales</taxon>
        <taxon>Marasmiineae</taxon>
        <taxon>Physalacriaceae</taxon>
        <taxon>Armillaria</taxon>
    </lineage>
</organism>
<evidence type="ECO:0000313" key="2">
    <source>
        <dbReference type="Proteomes" id="UP001175228"/>
    </source>
</evidence>
<dbReference type="Proteomes" id="UP001175228">
    <property type="component" value="Unassembled WGS sequence"/>
</dbReference>
<evidence type="ECO:0000313" key="1">
    <source>
        <dbReference type="EMBL" id="KAK0494312.1"/>
    </source>
</evidence>
<dbReference type="AlphaFoldDB" id="A0AA39Q141"/>
<name>A0AA39Q141_9AGAR</name>
<proteinExistence type="predicted"/>
<accession>A0AA39Q141</accession>
<sequence length="301" mass="33281">MSHRMGYIEQRMNTEHGFRCSIEAEQPTEWRSGGCAASFLAFSHHITAHHHSLPDGTAIEMAYKGVFFVREWLPHATNEDEDDDAYQMTMTTEGMGRGLEKRRTSVEGGIPGGRDYNQVVTPNIQTLTANDGGDGRAPLGIDGQRTDGLSAPNNSRLPIALEPHHPHFQQWGMQFKCCRTVIEPRPPPLLPPMSGLRSPLPPTTVSVDRGPVFAPKCTMPSPFSWYIVPSGIVEALGLIMLLCTKMGNPLLVHRIQLFLVPDGRGCPCRVFKWKQYSLQGCTILLRSVPAPLLDALLSSPF</sequence>